<evidence type="ECO:0000313" key="3">
    <source>
        <dbReference type="Proteomes" id="UP001501469"/>
    </source>
</evidence>
<accession>A0ABP7UQF8</accession>
<keyword evidence="3" id="KW-1185">Reference proteome</keyword>
<evidence type="ECO:0008006" key="4">
    <source>
        <dbReference type="Google" id="ProtNLM"/>
    </source>
</evidence>
<feature type="transmembrane region" description="Helical" evidence="1">
    <location>
        <begin position="206"/>
        <end position="234"/>
    </location>
</feature>
<reference evidence="3" key="1">
    <citation type="journal article" date="2019" name="Int. J. Syst. Evol. Microbiol.">
        <title>The Global Catalogue of Microorganisms (GCM) 10K type strain sequencing project: providing services to taxonomists for standard genome sequencing and annotation.</title>
        <authorList>
            <consortium name="The Broad Institute Genomics Platform"/>
            <consortium name="The Broad Institute Genome Sequencing Center for Infectious Disease"/>
            <person name="Wu L."/>
            <person name="Ma J."/>
        </authorList>
    </citation>
    <scope>NUCLEOTIDE SEQUENCE [LARGE SCALE GENOMIC DNA]</scope>
    <source>
        <strain evidence="3">JCM 17225</strain>
    </source>
</reference>
<evidence type="ECO:0000313" key="2">
    <source>
        <dbReference type="EMBL" id="GAA4049868.1"/>
    </source>
</evidence>
<organism evidence="2 3">
    <name type="scientific">Hymenobacter glaciei</name>
    <dbReference type="NCBI Taxonomy" id="877209"/>
    <lineage>
        <taxon>Bacteria</taxon>
        <taxon>Pseudomonadati</taxon>
        <taxon>Bacteroidota</taxon>
        <taxon>Cytophagia</taxon>
        <taxon>Cytophagales</taxon>
        <taxon>Hymenobacteraceae</taxon>
        <taxon>Hymenobacter</taxon>
    </lineage>
</organism>
<proteinExistence type="predicted"/>
<feature type="transmembrane region" description="Helical" evidence="1">
    <location>
        <begin position="41"/>
        <end position="61"/>
    </location>
</feature>
<keyword evidence="1" id="KW-0472">Membrane</keyword>
<protein>
    <recommendedName>
        <fullName evidence="4">Transmembrane protein</fullName>
    </recommendedName>
</protein>
<feature type="transmembrane region" description="Helical" evidence="1">
    <location>
        <begin position="103"/>
        <end position="125"/>
    </location>
</feature>
<dbReference type="Proteomes" id="UP001501469">
    <property type="component" value="Unassembled WGS sequence"/>
</dbReference>
<feature type="transmembrane region" description="Helical" evidence="1">
    <location>
        <begin position="280"/>
        <end position="301"/>
    </location>
</feature>
<feature type="transmembrane region" description="Helical" evidence="1">
    <location>
        <begin position="246"/>
        <end position="268"/>
    </location>
</feature>
<comment type="caution">
    <text evidence="2">The sequence shown here is derived from an EMBL/GenBank/DDBJ whole genome shotgun (WGS) entry which is preliminary data.</text>
</comment>
<keyword evidence="1" id="KW-1133">Transmembrane helix</keyword>
<dbReference type="EMBL" id="BAABDK010000031">
    <property type="protein sequence ID" value="GAA4049868.1"/>
    <property type="molecule type" value="Genomic_DNA"/>
</dbReference>
<evidence type="ECO:0000256" key="1">
    <source>
        <dbReference type="SAM" id="Phobius"/>
    </source>
</evidence>
<feature type="transmembrane region" description="Helical" evidence="1">
    <location>
        <begin position="338"/>
        <end position="360"/>
    </location>
</feature>
<feature type="transmembrane region" description="Helical" evidence="1">
    <location>
        <begin position="372"/>
        <end position="388"/>
    </location>
</feature>
<feature type="transmembrane region" description="Helical" evidence="1">
    <location>
        <begin position="146"/>
        <end position="169"/>
    </location>
</feature>
<sequence length="568" mass="62026">MSGNIERRPRIPFHNELRTCVSTAISTLPTASSLRLLLPRLGIALALAPFLLLCAFNQPFFDDFRNGTWMREHGTWGVQLWLFQTWTGRFTTTFIMTVLNPVAYGWLGGVKVASAVLFLGLWASLAHLLRALRWPPLGFNCTRRQAWWAAGLLLVLFCNAAPAPFSFLYWFAGALVYQLTLIGLLNFTALALRVGWGPAAGRRRAAIWACLPLVLALTGNELTLVQALPVLAVLALALPRAVRPALLGWLLIAVLAAVVAITAPGNWARAAAMAPPSDPYYAYRWLVLIPRSVLSMGLFLVKPMHGLSALAAGGLGWWAGRQVPATAPAPRPLARRQWWTLLLAYAALNFIGFLLFRYLVVGAPLMRAQNEILLVLLGSTAGLGWLVGRHSGIAASSAVPEALSTVSSPENQQPFESLSPLMTQSQPEKLPQLVELPPMAAASFPQRLVRLASLLLLVGLLAAGHVPEAWRELATSAVPFDAQMQARFAALRMAHRAGTPHLTLPPLRLPYGRVLIPLRQFNSDIEFDIDLTKGCEGNINGVMENYFEVPDVCCEPDAMLDEGVRAKK</sequence>
<gene>
    <name evidence="2" type="ORF">GCM10022409_40760</name>
</gene>
<feature type="transmembrane region" description="Helical" evidence="1">
    <location>
        <begin position="175"/>
        <end position="194"/>
    </location>
</feature>
<keyword evidence="1" id="KW-0812">Transmembrane</keyword>
<name>A0ABP7UQF8_9BACT</name>